<dbReference type="Proteomes" id="UP001596548">
    <property type="component" value="Unassembled WGS sequence"/>
</dbReference>
<evidence type="ECO:0000313" key="2">
    <source>
        <dbReference type="EMBL" id="MFC7279406.1"/>
    </source>
</evidence>
<evidence type="ECO:0000313" key="3">
    <source>
        <dbReference type="Proteomes" id="UP001596548"/>
    </source>
</evidence>
<accession>A0ABW2I3G0</accession>
<proteinExistence type="predicted"/>
<organism evidence="2 3">
    <name type="scientific">Paractinoplanes rhizophilus</name>
    <dbReference type="NCBI Taxonomy" id="1416877"/>
    <lineage>
        <taxon>Bacteria</taxon>
        <taxon>Bacillati</taxon>
        <taxon>Actinomycetota</taxon>
        <taxon>Actinomycetes</taxon>
        <taxon>Micromonosporales</taxon>
        <taxon>Micromonosporaceae</taxon>
        <taxon>Paractinoplanes</taxon>
    </lineage>
</organism>
<reference evidence="3" key="1">
    <citation type="journal article" date="2019" name="Int. J. Syst. Evol. Microbiol.">
        <title>The Global Catalogue of Microorganisms (GCM) 10K type strain sequencing project: providing services to taxonomists for standard genome sequencing and annotation.</title>
        <authorList>
            <consortium name="The Broad Institute Genomics Platform"/>
            <consortium name="The Broad Institute Genome Sequencing Center for Infectious Disease"/>
            <person name="Wu L."/>
            <person name="Ma J."/>
        </authorList>
    </citation>
    <scope>NUCLEOTIDE SEQUENCE [LARGE SCALE GENOMIC DNA]</scope>
    <source>
        <strain evidence="3">XZYJT-10</strain>
    </source>
</reference>
<name>A0ABW2I3G0_9ACTN</name>
<comment type="caution">
    <text evidence="2">The sequence shown here is derived from an EMBL/GenBank/DDBJ whole genome shotgun (WGS) entry which is preliminary data.</text>
</comment>
<gene>
    <name evidence="2" type="ORF">ACFQS1_36040</name>
</gene>
<feature type="region of interest" description="Disordered" evidence="1">
    <location>
        <begin position="443"/>
        <end position="470"/>
    </location>
</feature>
<dbReference type="EMBL" id="JBHTBJ010000050">
    <property type="protein sequence ID" value="MFC7279406.1"/>
    <property type="molecule type" value="Genomic_DNA"/>
</dbReference>
<evidence type="ECO:0000256" key="1">
    <source>
        <dbReference type="SAM" id="MobiDB-lite"/>
    </source>
</evidence>
<protein>
    <submittedName>
        <fullName evidence="2">Uncharacterized protein</fullName>
    </submittedName>
</protein>
<sequence>MSTVVALARAQAFAAGRAQPIATVRHLHVHDRPFVLIPLAMAGEANAPLAAMLGTTPGAPRLLVVSQPRNRDERFAFAASLAAHLVPYLTSFAGESEAVAVDRGRDVRHRFVDAPQVWVPNTGGADFLRLFGRSTRFRRVDGDHPVPPSVPLLGRWLTFLAGAAEMPGSALLLTAVQALGLHWATGQSGAEDNHLGSLLAWIESGATAAREAERGPVAGPATDPHFDNHVLAPLIAQSDPALPSVLHDLLLPTWERMWRSLDLLRALPPGDRVASRWDSDRDTYSAYVRHLLEDGAPQPRRDGAVAAAARLQRLENAAARYAVQRAFDDPLVMAEYRLAGVAFGGVVTLANPDRVDDSGKRSVLRPRIMVATTETVRVEAGATLTSPARPAQKAKVISVTRTATGYDVLLELSGGMGRKLVAEPGSVPAVGERLLLTTLSEAYRPGASFPDPSETPWTHGGPPSPEPSAE</sequence>
<dbReference type="RefSeq" id="WP_378976705.1">
    <property type="nucleotide sequence ID" value="NZ_JBHTBJ010000050.1"/>
</dbReference>
<keyword evidence="3" id="KW-1185">Reference proteome</keyword>